<dbReference type="Gene3D" id="3.40.50.300">
    <property type="entry name" value="P-loop containing nucleotide triphosphate hydrolases"/>
    <property type="match status" value="1"/>
</dbReference>
<keyword evidence="3" id="KW-1185">Reference proteome</keyword>
<evidence type="ECO:0008006" key="4">
    <source>
        <dbReference type="Google" id="ProtNLM"/>
    </source>
</evidence>
<dbReference type="RefSeq" id="XP_038737670.1">
    <property type="nucleotide sequence ID" value="XM_038871769.1"/>
</dbReference>
<accession>A0A9P5M8F0</accession>
<evidence type="ECO:0000256" key="1">
    <source>
        <dbReference type="SAM" id="MobiDB-lite"/>
    </source>
</evidence>
<organism evidence="2 3">
    <name type="scientific">Botrytis byssoidea</name>
    <dbReference type="NCBI Taxonomy" id="139641"/>
    <lineage>
        <taxon>Eukaryota</taxon>
        <taxon>Fungi</taxon>
        <taxon>Dikarya</taxon>
        <taxon>Ascomycota</taxon>
        <taxon>Pezizomycotina</taxon>
        <taxon>Leotiomycetes</taxon>
        <taxon>Helotiales</taxon>
        <taxon>Sclerotiniaceae</taxon>
        <taxon>Botrytis</taxon>
    </lineage>
</organism>
<proteinExistence type="predicted"/>
<dbReference type="GeneID" id="62144848"/>
<gene>
    <name evidence="2" type="ORF">EAE97_001259</name>
</gene>
<evidence type="ECO:0000313" key="2">
    <source>
        <dbReference type="EMBL" id="KAF7953860.1"/>
    </source>
</evidence>
<dbReference type="AlphaFoldDB" id="A0A9P5M8F0"/>
<feature type="region of interest" description="Disordered" evidence="1">
    <location>
        <begin position="341"/>
        <end position="372"/>
    </location>
</feature>
<feature type="compositionally biased region" description="Acidic residues" evidence="1">
    <location>
        <begin position="341"/>
        <end position="354"/>
    </location>
</feature>
<dbReference type="EMBL" id="RCSW01000002">
    <property type="protein sequence ID" value="KAF7953860.1"/>
    <property type="molecule type" value="Genomic_DNA"/>
</dbReference>
<dbReference type="SUPFAM" id="SSF52540">
    <property type="entry name" value="P-loop containing nucleoside triphosphate hydrolases"/>
    <property type="match status" value="1"/>
</dbReference>
<dbReference type="Proteomes" id="UP000710849">
    <property type="component" value="Unassembled WGS sequence"/>
</dbReference>
<reference evidence="2 3" key="1">
    <citation type="journal article" date="2020" name="Genome Biol. Evol.">
        <title>Comparative genomics of Sclerotiniaceae.</title>
        <authorList>
            <person name="Valero Jimenez C.A."/>
            <person name="Steentjes M."/>
            <person name="Scholten O.E."/>
            <person name="Van Kan J.A.L."/>
        </authorList>
    </citation>
    <scope>NUCLEOTIDE SEQUENCE [LARGE SCALE GENOMIC DNA]</scope>
    <source>
        <strain evidence="2 3">MUCL 94</strain>
    </source>
</reference>
<protein>
    <recommendedName>
        <fullName evidence="4">DNA2/NAM7 helicase helicase domain-containing protein</fullName>
    </recommendedName>
</protein>
<comment type="caution">
    <text evidence="2">The sequence shown here is derived from an EMBL/GenBank/DDBJ whole genome shotgun (WGS) entry which is preliminary data.</text>
</comment>
<evidence type="ECO:0000313" key="3">
    <source>
        <dbReference type="Proteomes" id="UP000710849"/>
    </source>
</evidence>
<sequence length="913" mass="104436">MSDIIENEEPIEEKQQVGIKLKEPRGKVRIDPFQQKLKEIVVWAMYNDGAVGDLARSNLKGYDGLSSATQTLQLRVEESSILSSLVFHQSIAISKNPGSPSFTLRTSIPMTAITDYKFRVADVKNISEAMVKAVPNDWYYKGYGIISFNANYVHLSVFEDEIPPTVVPNAAEELKKYARRMQSAKTTLHYFEFIVKSKYVEDMHFLKRVHAAWETENESNPYYKWIRNNSQQQQLGHGNLLAPGDRPAFSKAGLVLALADFWQSKLQYQVHLTYGYTIENAFEMANVEAWQRTVLHASMIDLPGSQNYKDNDNDNDLPKLYSLTMAIHNMEVDMPSIVVDESDNADTDSEDDGDDYFKPRKSVKQNRTDSQEQLEEMVEEQARVWRGQVVSVLDGLIEIVITRPSDSRWKGSKDLQQRVNTQIPTHPHRLRYTSHYKEEFEVAAKHRVKVVPQLSSRVYKDLIKGIQAFCNVKHTPEFISSDVHAHLCEVLVTRTHRTTFYGKKLKQDIFGPNYKEFIGHMSTAQKAAFEELEIVDGLVVINGFTASGKTMSAVCVSVCTVNNTSSERKQCVLAISETNSAVDWLAQEFHQLITNPKEPVEGQQHLIIRLLPLEEEINAVKTLMIPRGKYLNILADDELFAGFLGQVDENLYRHGQNVEAACIQWNKRKTTMIKTLNLTLEQAMWRELNKSRDVEDGDFKKILSLLRRIQNQQKLEFKEKAVLKDLLQRLCLLTISKADVFVCTIAMAIRPKIAKLLGKQVTHILMNDGAKIGSGHLISIIAKYPKLDFLIVEGDRFQQIPYTRTHLNPEYPNPFSHALKESALEIAMQITSHNACLVHQHRMWTRELCVFLSCHFYSGKLKDGNEKREKPIEFMFCSAFIKDTLKVPTDDNFVMFHMESKDTIQKVDTSRTN</sequence>
<dbReference type="InterPro" id="IPR027417">
    <property type="entry name" value="P-loop_NTPase"/>
</dbReference>
<name>A0A9P5M8F0_9HELO</name>